<dbReference type="InterPro" id="IPR029055">
    <property type="entry name" value="Ntn_hydrolases_N"/>
</dbReference>
<sequence length="306" mass="34581">MCGLYGVLSYGNKVKDMAEITEALAVESAVRGTDATGIAYNKNGKLIVFKKSKSAYEMTFSVPKNTVAVMGHTRHATQGTLNFNGNNHPFKGMCGDEEFALAHNGIICNDKKLRRELRLPSTIIDTDSYIAVQLIESQKKLDFKSLKYMAEEVEGSFSFSVLDSNDNLYIVKGDSPISILHFKKRQVYVYASTISILWKALVDTELFRDLKCGDYEDIEIQDGEILKISSKGKIQKTKFDFDEYGSCGYDWRKGFEYSNANEYVDDIKSVAQYYGYDSDEIDCLLNNGFTPEEVEEMLYADDFLEV</sequence>
<keyword evidence="3" id="KW-0808">Transferase</keyword>
<dbReference type="PROSITE" id="PS51278">
    <property type="entry name" value="GATASE_TYPE_2"/>
    <property type="match status" value="1"/>
</dbReference>
<dbReference type="Proteomes" id="UP001198242">
    <property type="component" value="Unassembled WGS sequence"/>
</dbReference>
<dbReference type="PANTHER" id="PTHR10937">
    <property type="entry name" value="GLUCOSAMINE--FRUCTOSE-6-PHOSPHATE AMINOTRANSFERASE, ISOMERIZING"/>
    <property type="match status" value="1"/>
</dbReference>
<evidence type="ECO:0000313" key="7">
    <source>
        <dbReference type="Proteomes" id="UP001198242"/>
    </source>
</evidence>
<name>A0AAE3DXP9_9FIRM</name>
<dbReference type="AlphaFoldDB" id="A0AAE3DXP9"/>
<dbReference type="EC" id="2.6.1.16" evidence="2"/>
<dbReference type="Pfam" id="PF13522">
    <property type="entry name" value="GATase_6"/>
    <property type="match status" value="1"/>
</dbReference>
<evidence type="ECO:0000256" key="4">
    <source>
        <dbReference type="ARBA" id="ARBA00022962"/>
    </source>
</evidence>
<dbReference type="RefSeq" id="WP_308456044.1">
    <property type="nucleotide sequence ID" value="NZ_JAJEQM010000004.1"/>
</dbReference>
<dbReference type="CDD" id="cd00352">
    <property type="entry name" value="Gn_AT_II"/>
    <property type="match status" value="1"/>
</dbReference>
<gene>
    <name evidence="6" type="ORF">LKE05_04305</name>
</gene>
<proteinExistence type="predicted"/>
<dbReference type="SUPFAM" id="SSF56235">
    <property type="entry name" value="N-terminal nucleophile aminohydrolases (Ntn hydrolases)"/>
    <property type="match status" value="1"/>
</dbReference>
<protein>
    <recommendedName>
        <fullName evidence="2">glutamine--fructose-6-phosphate transaminase (isomerizing)</fullName>
        <ecNumber evidence="2">2.6.1.16</ecNumber>
    </recommendedName>
</protein>
<dbReference type="GO" id="GO:0004360">
    <property type="term" value="F:glutamine-fructose-6-phosphate transaminase (isomerizing) activity"/>
    <property type="evidence" value="ECO:0007669"/>
    <property type="project" value="UniProtKB-EC"/>
</dbReference>
<comment type="catalytic activity">
    <reaction evidence="1">
        <text>D-fructose 6-phosphate + L-glutamine = D-glucosamine 6-phosphate + L-glutamate</text>
        <dbReference type="Rhea" id="RHEA:13237"/>
        <dbReference type="ChEBI" id="CHEBI:29985"/>
        <dbReference type="ChEBI" id="CHEBI:58359"/>
        <dbReference type="ChEBI" id="CHEBI:58725"/>
        <dbReference type="ChEBI" id="CHEBI:61527"/>
        <dbReference type="EC" id="2.6.1.16"/>
    </reaction>
</comment>
<evidence type="ECO:0000259" key="5">
    <source>
        <dbReference type="PROSITE" id="PS51278"/>
    </source>
</evidence>
<keyword evidence="7" id="KW-1185">Reference proteome</keyword>
<evidence type="ECO:0000256" key="3">
    <source>
        <dbReference type="ARBA" id="ARBA00022679"/>
    </source>
</evidence>
<dbReference type="Gene3D" id="3.60.20.10">
    <property type="entry name" value="Glutamine Phosphoribosylpyrophosphate, subunit 1, domain 1"/>
    <property type="match status" value="1"/>
</dbReference>
<feature type="domain" description="Glutamine amidotransferase type-2" evidence="5">
    <location>
        <begin position="2"/>
        <end position="231"/>
    </location>
</feature>
<comment type="caution">
    <text evidence="6">The sequence shown here is derived from an EMBL/GenBank/DDBJ whole genome shotgun (WGS) entry which is preliminary data.</text>
</comment>
<accession>A0AAE3DXP9</accession>
<reference evidence="6 7" key="1">
    <citation type="submission" date="2021-10" db="EMBL/GenBank/DDBJ databases">
        <title>Anaerobic single-cell dispensing facilitates the cultivation of human gut bacteria.</title>
        <authorList>
            <person name="Afrizal A."/>
        </authorList>
    </citation>
    <scope>NUCLEOTIDE SEQUENCE [LARGE SCALE GENOMIC DNA]</scope>
    <source>
        <strain evidence="6 7">CLA-AA-H232</strain>
    </source>
</reference>
<organism evidence="6 7">
    <name type="scientific">Hominilimicola fabiformis</name>
    <dbReference type="NCBI Taxonomy" id="2885356"/>
    <lineage>
        <taxon>Bacteria</taxon>
        <taxon>Bacillati</taxon>
        <taxon>Bacillota</taxon>
        <taxon>Clostridia</taxon>
        <taxon>Eubacteriales</taxon>
        <taxon>Oscillospiraceae</taxon>
        <taxon>Hominilimicola</taxon>
    </lineage>
</organism>
<keyword evidence="4 6" id="KW-0315">Glutamine amidotransferase</keyword>
<dbReference type="EMBL" id="JAJEQM010000004">
    <property type="protein sequence ID" value="MCC2210014.1"/>
    <property type="molecule type" value="Genomic_DNA"/>
</dbReference>
<evidence type="ECO:0000256" key="1">
    <source>
        <dbReference type="ARBA" id="ARBA00001031"/>
    </source>
</evidence>
<evidence type="ECO:0000256" key="2">
    <source>
        <dbReference type="ARBA" id="ARBA00012916"/>
    </source>
</evidence>
<evidence type="ECO:0000313" key="6">
    <source>
        <dbReference type="EMBL" id="MCC2210014.1"/>
    </source>
</evidence>
<dbReference type="InterPro" id="IPR017932">
    <property type="entry name" value="GATase_2_dom"/>
</dbReference>